<organism evidence="1 2">
    <name type="scientific">Mesorhizobium salmacidum</name>
    <dbReference type="NCBI Taxonomy" id="3015171"/>
    <lineage>
        <taxon>Bacteria</taxon>
        <taxon>Pseudomonadati</taxon>
        <taxon>Pseudomonadota</taxon>
        <taxon>Alphaproteobacteria</taxon>
        <taxon>Hyphomicrobiales</taxon>
        <taxon>Phyllobacteriaceae</taxon>
        <taxon>Mesorhizobium</taxon>
    </lineage>
</organism>
<sequence>SARLNLANDDLLASANSSWHDWRALDPQWMQSRAAERHRHKIRAVLGNEFGDEPLFFVKDPRICRFASFISSILAEMEVDTVAFLPIRNP</sequence>
<feature type="non-terminal residue" evidence="1">
    <location>
        <position position="90"/>
    </location>
</feature>
<evidence type="ECO:0000313" key="2">
    <source>
        <dbReference type="Proteomes" id="UP001387293"/>
    </source>
</evidence>
<reference evidence="1 2" key="1">
    <citation type="submission" date="2022-12" db="EMBL/GenBank/DDBJ databases">
        <authorList>
            <person name="Muema E."/>
        </authorList>
    </citation>
    <scope>NUCLEOTIDE SEQUENCE [LARGE SCALE GENOMIC DNA]</scope>
    <source>
        <strain evidence="2">1326</strain>
    </source>
</reference>
<name>A0ABU8L5S8_9HYPH</name>
<protein>
    <submittedName>
        <fullName evidence="1">Sulfotransferase family protein</fullName>
    </submittedName>
</protein>
<proteinExistence type="predicted"/>
<feature type="non-terminal residue" evidence="1">
    <location>
        <position position="1"/>
    </location>
</feature>
<comment type="caution">
    <text evidence="1">The sequence shown here is derived from an EMBL/GenBank/DDBJ whole genome shotgun (WGS) entry which is preliminary data.</text>
</comment>
<gene>
    <name evidence="1" type="ORF">O7A60_31940</name>
</gene>
<accession>A0ABU8L5S8</accession>
<keyword evidence="2" id="KW-1185">Reference proteome</keyword>
<evidence type="ECO:0000313" key="1">
    <source>
        <dbReference type="EMBL" id="MEI9413307.1"/>
    </source>
</evidence>
<dbReference type="Proteomes" id="UP001387293">
    <property type="component" value="Unassembled WGS sequence"/>
</dbReference>
<dbReference type="EMBL" id="JAPYKS010000118">
    <property type="protein sequence ID" value="MEI9413307.1"/>
    <property type="molecule type" value="Genomic_DNA"/>
</dbReference>